<name>A0A7X9RYQ1_9BACT</name>
<dbReference type="PROSITE" id="PS51257">
    <property type="entry name" value="PROKAR_LIPOPROTEIN"/>
    <property type="match status" value="1"/>
</dbReference>
<reference evidence="2 3" key="1">
    <citation type="submission" date="2020-04" db="EMBL/GenBank/DDBJ databases">
        <title>Flammeovirga sp. SR4, a novel species isolated from seawater.</title>
        <authorList>
            <person name="Wang X."/>
        </authorList>
    </citation>
    <scope>NUCLEOTIDE SEQUENCE [LARGE SCALE GENOMIC DNA]</scope>
    <source>
        <strain evidence="2 3">ATCC 23126</strain>
    </source>
</reference>
<dbReference type="AlphaFoldDB" id="A0A7X9RYQ1"/>
<dbReference type="Pfam" id="PF13432">
    <property type="entry name" value="TPR_16"/>
    <property type="match status" value="1"/>
</dbReference>
<dbReference type="Pfam" id="PF13181">
    <property type="entry name" value="TPR_8"/>
    <property type="match status" value="1"/>
</dbReference>
<dbReference type="EMBL" id="JABANE010000087">
    <property type="protein sequence ID" value="NME71135.1"/>
    <property type="molecule type" value="Genomic_DNA"/>
</dbReference>
<organism evidence="2 3">
    <name type="scientific">Flammeovirga aprica JL-4</name>
    <dbReference type="NCBI Taxonomy" id="694437"/>
    <lineage>
        <taxon>Bacteria</taxon>
        <taxon>Pseudomonadati</taxon>
        <taxon>Bacteroidota</taxon>
        <taxon>Cytophagia</taxon>
        <taxon>Cytophagales</taxon>
        <taxon>Flammeovirgaceae</taxon>
        <taxon>Flammeovirga</taxon>
    </lineage>
</organism>
<feature type="repeat" description="TPR" evidence="1">
    <location>
        <begin position="228"/>
        <end position="261"/>
    </location>
</feature>
<evidence type="ECO:0000313" key="3">
    <source>
        <dbReference type="Proteomes" id="UP000576082"/>
    </source>
</evidence>
<dbReference type="SUPFAM" id="SSF48452">
    <property type="entry name" value="TPR-like"/>
    <property type="match status" value="1"/>
</dbReference>
<dbReference type="PANTHER" id="PTHR12558:SF13">
    <property type="entry name" value="CELL DIVISION CYCLE PROTEIN 27 HOMOLOG"/>
    <property type="match status" value="1"/>
</dbReference>
<proteinExistence type="predicted"/>
<evidence type="ECO:0000256" key="1">
    <source>
        <dbReference type="PROSITE-ProRule" id="PRU00339"/>
    </source>
</evidence>
<dbReference type="PROSITE" id="PS50005">
    <property type="entry name" value="TPR"/>
    <property type="match status" value="3"/>
</dbReference>
<dbReference type="Proteomes" id="UP000576082">
    <property type="component" value="Unassembled WGS sequence"/>
</dbReference>
<comment type="caution">
    <text evidence="2">The sequence shown here is derived from an EMBL/GenBank/DDBJ whole genome shotgun (WGS) entry which is preliminary data.</text>
</comment>
<evidence type="ECO:0000313" key="2">
    <source>
        <dbReference type="EMBL" id="NME71135.1"/>
    </source>
</evidence>
<dbReference type="SMART" id="SM00028">
    <property type="entry name" value="TPR"/>
    <property type="match status" value="8"/>
</dbReference>
<gene>
    <name evidence="2" type="ORF">HHU12_24420</name>
</gene>
<dbReference type="InterPro" id="IPR019734">
    <property type="entry name" value="TPR_rpt"/>
</dbReference>
<protein>
    <submittedName>
        <fullName evidence="2">Tetratricopeptide repeat protein</fullName>
    </submittedName>
</protein>
<dbReference type="RefSeq" id="WP_169659358.1">
    <property type="nucleotide sequence ID" value="NZ_JABANE010000087.1"/>
</dbReference>
<dbReference type="PANTHER" id="PTHR12558">
    <property type="entry name" value="CELL DIVISION CYCLE 16,23,27"/>
    <property type="match status" value="1"/>
</dbReference>
<keyword evidence="3" id="KW-1185">Reference proteome</keyword>
<sequence>MLFRRYLTPFVLLISLLGCQKKQNTLEGLVDASAHEDEFYETQISFLDDIIAQKTDDASLYGKRGGVKVRKKDYVGALEDFEQAIQLDSTHGDYYFGIATSHYFLGNTQDAVSNGKKAIALGYRHPQLKTFIGSSYTDLSMYDSAIYFLKSSLEEIPQNSKTYRALGNTYARMDNPQTAILNYQKAIDLDPLDSISYAGIIEENIILNDLEKAIATYQEAKEMSLASPDMKYSYGIILSETDQYDSAFVVFEEVLKEIPSHWKSSRQLGKLYRRRRQPLEANKIFLEGLKYNPDTKELWYELGLTNQYVLRNYAEARKNYEKALEIDPNYKDARLALINLKATLRKLYAPPAEEDLSNSGTEGESQS</sequence>
<feature type="repeat" description="TPR" evidence="1">
    <location>
        <begin position="160"/>
        <end position="193"/>
    </location>
</feature>
<dbReference type="InterPro" id="IPR011990">
    <property type="entry name" value="TPR-like_helical_dom_sf"/>
</dbReference>
<dbReference type="Gene3D" id="1.25.40.10">
    <property type="entry name" value="Tetratricopeptide repeat domain"/>
    <property type="match status" value="1"/>
</dbReference>
<feature type="repeat" description="TPR" evidence="1">
    <location>
        <begin position="58"/>
        <end position="91"/>
    </location>
</feature>
<keyword evidence="1" id="KW-0802">TPR repeat</keyword>
<accession>A0A7X9RYQ1</accession>